<dbReference type="Proteomes" id="UP000789525">
    <property type="component" value="Unassembled WGS sequence"/>
</dbReference>
<sequence length="916" mass="106569">MSSNTSAHITNVPSNFEVSSDETYAIFSIPIEKSANDDREYRLIRLANDLEALLIRDPKTDKSAAAMDVHIGQIHDPDDGWRRYQLERSLSNPDHPFSQFGIGNLESLKEIPLKAGLDIREELIKHHKKYYSSNLMKLAVLGRESLDQLSNWVVEKFTEVENKSIPIPIPDGYPITDKELGWANTMSSYSVHQSVGFEVLKISIDLTEEGLAHYEEVVEICFQYINMLKEVDPKEQESVFKEIQSVEEIDFRFLEKSYPSYYVSEVSNYMQRPYPREWILSGPYLTRKYDSKLIAEGLEYLSWDKCVLTLSSKLLSGFDKKERWFGTEYKFEPINDRLLKSLQSLTLNPELEVHPANEFIPTNLDVEKLENVTPLEHPRIIRKTALGRIWYKKDDQFWVPKIEAHFLLKTPIAHLTPLHSVKTRLYVDLDGGIGVSVVGYNDKATLLLEKILEKMKNFTVEPERFSKIKEELKRVYQNRLLDSPSTLSRYHKTYILKQKMWTYQEKLLMLEQINYEDIQKFYPRLYERMFFEGLIHGNMSKPEAINMIDVIERILESKELLPSQLISDRTILLPIGKRYVFSTEVFDKKEINSAINYSVQVGDKIDQELRIRLDLVGQIADEPCFDQLRTKEQLGYSVYCATKEMTSTMEFRVVIQSEKDTVYLEKRIEAFLDKLQEIIENLSEEEYQKHVNSLIEKKLEKNKNLSDECQKYWCIICSGYYEFNKIEVDTKGLRELKKPELLKFYNTYIHPKSPSQKKISIHMKSQNLELIKMYNNIDIKKLHEYISSQGFPSITVEELQSAIDLLKAQDAGLDRSKFEVFVKRFFLSKIGSEAEDKMLDGVVINIVDLIFGSMGAVNGENPVKGIDKDIRKNEEIECELSEQNEIIDDVILFKTKMELSSAPYPLLSLASFMHEN</sequence>
<comment type="caution">
    <text evidence="1">The sequence shown here is derived from an EMBL/GenBank/DDBJ whole genome shotgun (WGS) entry which is preliminary data.</text>
</comment>
<dbReference type="EMBL" id="CAJVPT010002117">
    <property type="protein sequence ID" value="CAG8475592.1"/>
    <property type="molecule type" value="Genomic_DNA"/>
</dbReference>
<evidence type="ECO:0000313" key="1">
    <source>
        <dbReference type="EMBL" id="CAG8475592.1"/>
    </source>
</evidence>
<proteinExistence type="predicted"/>
<protein>
    <submittedName>
        <fullName evidence="1">2249_t:CDS:1</fullName>
    </submittedName>
</protein>
<accession>A0ACA9KID8</accession>
<reference evidence="1" key="1">
    <citation type="submission" date="2021-06" db="EMBL/GenBank/DDBJ databases">
        <authorList>
            <person name="Kallberg Y."/>
            <person name="Tangrot J."/>
            <person name="Rosling A."/>
        </authorList>
    </citation>
    <scope>NUCLEOTIDE SEQUENCE</scope>
    <source>
        <strain evidence="1">CL356</strain>
    </source>
</reference>
<keyword evidence="2" id="KW-1185">Reference proteome</keyword>
<name>A0ACA9KID8_9GLOM</name>
<organism evidence="1 2">
    <name type="scientific">Acaulospora colombiana</name>
    <dbReference type="NCBI Taxonomy" id="27376"/>
    <lineage>
        <taxon>Eukaryota</taxon>
        <taxon>Fungi</taxon>
        <taxon>Fungi incertae sedis</taxon>
        <taxon>Mucoromycota</taxon>
        <taxon>Glomeromycotina</taxon>
        <taxon>Glomeromycetes</taxon>
        <taxon>Diversisporales</taxon>
        <taxon>Acaulosporaceae</taxon>
        <taxon>Acaulospora</taxon>
    </lineage>
</organism>
<evidence type="ECO:0000313" key="2">
    <source>
        <dbReference type="Proteomes" id="UP000789525"/>
    </source>
</evidence>
<gene>
    <name evidence="1" type="ORF">ACOLOM_LOCUS1780</name>
</gene>